<proteinExistence type="predicted"/>
<dbReference type="AlphaFoldDB" id="A5ANP3"/>
<sequence length="191" mass="21933">MSAEYKVTTGIYTRKYQAKNIWEVSGACVEKQRKFGKVLQLALNSVYMLKESDIYYREAPVGLEAHLPLAPSMSTRCSTARFKKICNRLLDEKLQAIRDLQFGGLLALNCTKVRHNICLFLIQHFNVGFKQIEFSPHEHYVVTTINMTLIFGLPTKERILQETSTSSEHQFGTIRACEEKLLNLPIGKEFR</sequence>
<evidence type="ECO:0000313" key="1">
    <source>
        <dbReference type="EMBL" id="CAN75869.1"/>
    </source>
</evidence>
<accession>A5ANP3</accession>
<name>A5ANP3_VITVI</name>
<reference evidence="1" key="1">
    <citation type="journal article" date="2007" name="PLoS ONE">
        <title>The first genome sequence of an elite grapevine cultivar (Pinot noir Vitis vinifera L.): coping with a highly heterozygous genome.</title>
        <authorList>
            <person name="Velasco R."/>
            <person name="Zharkikh A."/>
            <person name="Troggio M."/>
            <person name="Cartwright D.A."/>
            <person name="Cestaro A."/>
            <person name="Pruss D."/>
            <person name="Pindo M."/>
            <person name="FitzGerald L.M."/>
            <person name="Vezzulli S."/>
            <person name="Reid J."/>
            <person name="Malacarne G."/>
            <person name="Iliev D."/>
            <person name="Coppola G."/>
            <person name="Wardell B."/>
            <person name="Micheletti D."/>
            <person name="Macalma T."/>
            <person name="Facci M."/>
            <person name="Mitchell J.T."/>
            <person name="Perazzolli M."/>
            <person name="Eldredge G."/>
            <person name="Gatto P."/>
            <person name="Oyzerski R."/>
            <person name="Moretto M."/>
            <person name="Gutin N."/>
            <person name="Stefanini M."/>
            <person name="Chen Y."/>
            <person name="Segala C."/>
            <person name="Davenport C."/>
            <person name="Dematte L."/>
            <person name="Mraz A."/>
            <person name="Battilana J."/>
            <person name="Stormo K."/>
            <person name="Costa F."/>
            <person name="Tao Q."/>
            <person name="Si-Ammour A."/>
            <person name="Harkins T."/>
            <person name="Lackey A."/>
            <person name="Perbost C."/>
            <person name="Taillon B."/>
            <person name="Stella A."/>
            <person name="Solovyev V."/>
            <person name="Fawcett J.A."/>
            <person name="Sterck L."/>
            <person name="Vandepoele K."/>
            <person name="Grando S.M."/>
            <person name="Toppo S."/>
            <person name="Moser C."/>
            <person name="Lanchbury J."/>
            <person name="Bogden R."/>
            <person name="Skolnick M."/>
            <person name="Sgaramella V."/>
            <person name="Bhatnagar S.K."/>
            <person name="Fontana P."/>
            <person name="Gutin A."/>
            <person name="Van de Peer Y."/>
            <person name="Salamini F."/>
            <person name="Viola R."/>
        </authorList>
    </citation>
    <scope>NUCLEOTIDE SEQUENCE</scope>
</reference>
<dbReference type="EMBL" id="AM430922">
    <property type="protein sequence ID" value="CAN75869.1"/>
    <property type="molecule type" value="Genomic_DNA"/>
</dbReference>
<protein>
    <submittedName>
        <fullName evidence="1">Uncharacterized protein</fullName>
    </submittedName>
</protein>
<organism evidence="1">
    <name type="scientific">Vitis vinifera</name>
    <name type="common">Grape</name>
    <dbReference type="NCBI Taxonomy" id="29760"/>
    <lineage>
        <taxon>Eukaryota</taxon>
        <taxon>Viridiplantae</taxon>
        <taxon>Streptophyta</taxon>
        <taxon>Embryophyta</taxon>
        <taxon>Tracheophyta</taxon>
        <taxon>Spermatophyta</taxon>
        <taxon>Magnoliopsida</taxon>
        <taxon>eudicotyledons</taxon>
        <taxon>Gunneridae</taxon>
        <taxon>Pentapetalae</taxon>
        <taxon>rosids</taxon>
        <taxon>Vitales</taxon>
        <taxon>Vitaceae</taxon>
        <taxon>Viteae</taxon>
        <taxon>Vitis</taxon>
    </lineage>
</organism>
<gene>
    <name evidence="1" type="ORF">VITISV_018219</name>
</gene>